<keyword evidence="5" id="KW-1185">Reference proteome</keyword>
<dbReference type="EMBL" id="JARIHO010000053">
    <property type="protein sequence ID" value="KAJ7320868.1"/>
    <property type="molecule type" value="Genomic_DNA"/>
</dbReference>
<gene>
    <name evidence="4" type="ORF">DFH08DRAFT_890420</name>
</gene>
<feature type="transmembrane region" description="Helical" evidence="2">
    <location>
        <begin position="156"/>
        <end position="177"/>
    </location>
</feature>
<accession>A0AAD6ZFC5</accession>
<reference evidence="4" key="1">
    <citation type="submission" date="2023-03" db="EMBL/GenBank/DDBJ databases">
        <title>Massive genome expansion in bonnet fungi (Mycena s.s.) driven by repeated elements and novel gene families across ecological guilds.</title>
        <authorList>
            <consortium name="Lawrence Berkeley National Laboratory"/>
            <person name="Harder C.B."/>
            <person name="Miyauchi S."/>
            <person name="Viragh M."/>
            <person name="Kuo A."/>
            <person name="Thoen E."/>
            <person name="Andreopoulos B."/>
            <person name="Lu D."/>
            <person name="Skrede I."/>
            <person name="Drula E."/>
            <person name="Henrissat B."/>
            <person name="Morin E."/>
            <person name="Kohler A."/>
            <person name="Barry K."/>
            <person name="LaButti K."/>
            <person name="Morin E."/>
            <person name="Salamov A."/>
            <person name="Lipzen A."/>
            <person name="Mereny Z."/>
            <person name="Hegedus B."/>
            <person name="Baldrian P."/>
            <person name="Stursova M."/>
            <person name="Weitz H."/>
            <person name="Taylor A."/>
            <person name="Grigoriev I.V."/>
            <person name="Nagy L.G."/>
            <person name="Martin F."/>
            <person name="Kauserud H."/>
        </authorList>
    </citation>
    <scope>NUCLEOTIDE SEQUENCE</scope>
    <source>
        <strain evidence="4">CBHHK002</strain>
    </source>
</reference>
<feature type="compositionally biased region" description="Polar residues" evidence="1">
    <location>
        <begin position="287"/>
        <end position="297"/>
    </location>
</feature>
<proteinExistence type="predicted"/>
<protein>
    <submittedName>
        <fullName evidence="4">Uncharacterized protein</fullName>
    </submittedName>
</protein>
<feature type="chain" id="PRO_5042252073" evidence="3">
    <location>
        <begin position="25"/>
        <end position="311"/>
    </location>
</feature>
<dbReference type="Proteomes" id="UP001218218">
    <property type="component" value="Unassembled WGS sequence"/>
</dbReference>
<feature type="signal peptide" evidence="3">
    <location>
        <begin position="1"/>
        <end position="24"/>
    </location>
</feature>
<keyword evidence="2" id="KW-1133">Transmembrane helix</keyword>
<evidence type="ECO:0000256" key="3">
    <source>
        <dbReference type="SAM" id="SignalP"/>
    </source>
</evidence>
<sequence>MRHGHGLLALVLNFLLLLTPVALAERPSSLQNSHTVGPSSGSISSSAFSSASSSQSSSHSVSSSVTSSSSSSSSQSTSHSYPSTSQPVDSTPSTASSASTEAPATNSTTATTTTPGLPNIPSVPTTLTEASLQVSPSESSVHAVLAASHSNHQVPIIAGVVAPVCLLTLAAVGVMLCKRRRRARDRREWERTHESIADAVRQVASPIPRSITPYAGSGAWNHLASAKSSGDTVGTADPFADRSVMHQDYSQSQAFPVFRAVHSPTLRAGHSPALSQAYSPPEDASSESRPASTTESVQFAPYHDSGRSHAI</sequence>
<evidence type="ECO:0000256" key="1">
    <source>
        <dbReference type="SAM" id="MobiDB-lite"/>
    </source>
</evidence>
<evidence type="ECO:0000313" key="4">
    <source>
        <dbReference type="EMBL" id="KAJ7320868.1"/>
    </source>
</evidence>
<feature type="compositionally biased region" description="Low complexity" evidence="1">
    <location>
        <begin position="33"/>
        <end position="115"/>
    </location>
</feature>
<dbReference type="AlphaFoldDB" id="A0AAD6ZFC5"/>
<comment type="caution">
    <text evidence="4">The sequence shown here is derived from an EMBL/GenBank/DDBJ whole genome shotgun (WGS) entry which is preliminary data.</text>
</comment>
<keyword evidence="2" id="KW-0472">Membrane</keyword>
<keyword evidence="2" id="KW-0812">Transmembrane</keyword>
<evidence type="ECO:0000313" key="5">
    <source>
        <dbReference type="Proteomes" id="UP001218218"/>
    </source>
</evidence>
<name>A0AAD6ZFC5_9AGAR</name>
<organism evidence="4 5">
    <name type="scientific">Mycena albidolilacea</name>
    <dbReference type="NCBI Taxonomy" id="1033008"/>
    <lineage>
        <taxon>Eukaryota</taxon>
        <taxon>Fungi</taxon>
        <taxon>Dikarya</taxon>
        <taxon>Basidiomycota</taxon>
        <taxon>Agaricomycotina</taxon>
        <taxon>Agaricomycetes</taxon>
        <taxon>Agaricomycetidae</taxon>
        <taxon>Agaricales</taxon>
        <taxon>Marasmiineae</taxon>
        <taxon>Mycenaceae</taxon>
        <taxon>Mycena</taxon>
    </lineage>
</organism>
<feature type="region of interest" description="Disordered" evidence="1">
    <location>
        <begin position="30"/>
        <end position="124"/>
    </location>
</feature>
<keyword evidence="3" id="KW-0732">Signal</keyword>
<evidence type="ECO:0000256" key="2">
    <source>
        <dbReference type="SAM" id="Phobius"/>
    </source>
</evidence>
<feature type="region of interest" description="Disordered" evidence="1">
    <location>
        <begin position="270"/>
        <end position="311"/>
    </location>
</feature>